<name>A0A182RXT0_ANOFN</name>
<dbReference type="PROSITE" id="PS50006">
    <property type="entry name" value="FHA_DOMAIN"/>
    <property type="match status" value="1"/>
</dbReference>
<proteinExistence type="predicted"/>
<dbReference type="PANTHER" id="PTHR15715">
    <property type="entry name" value="CENTROSOMAL PROTEIN OF 170 KDA"/>
    <property type="match status" value="1"/>
</dbReference>
<organism evidence="3">
    <name type="scientific">Anopheles funestus</name>
    <name type="common">African malaria mosquito</name>
    <dbReference type="NCBI Taxonomy" id="62324"/>
    <lineage>
        <taxon>Eukaryota</taxon>
        <taxon>Metazoa</taxon>
        <taxon>Ecdysozoa</taxon>
        <taxon>Arthropoda</taxon>
        <taxon>Hexapoda</taxon>
        <taxon>Insecta</taxon>
        <taxon>Pterygota</taxon>
        <taxon>Neoptera</taxon>
        <taxon>Endopterygota</taxon>
        <taxon>Diptera</taxon>
        <taxon>Nematocera</taxon>
        <taxon>Culicoidea</taxon>
        <taxon>Culicidae</taxon>
        <taxon>Anophelinae</taxon>
        <taxon>Anopheles</taxon>
    </lineage>
</organism>
<dbReference type="InterPro" id="IPR051176">
    <property type="entry name" value="Cent_Immune-Sig_Mod"/>
</dbReference>
<keyword evidence="1" id="KW-0472">Membrane</keyword>
<dbReference type="InterPro" id="IPR008984">
    <property type="entry name" value="SMAD_FHA_dom_sf"/>
</dbReference>
<accession>A0A182RXT0</accession>
<dbReference type="SUPFAM" id="SSF49879">
    <property type="entry name" value="SMAD/FHA domain"/>
    <property type="match status" value="1"/>
</dbReference>
<evidence type="ECO:0000259" key="2">
    <source>
        <dbReference type="PROSITE" id="PS50006"/>
    </source>
</evidence>
<keyword evidence="1" id="KW-1133">Transmembrane helix</keyword>
<dbReference type="VEuPathDB" id="VectorBase:AFUN011098"/>
<reference evidence="3" key="1">
    <citation type="submission" date="2020-05" db="UniProtKB">
        <authorList>
            <consortium name="EnsemblMetazoa"/>
        </authorList>
    </citation>
    <scope>IDENTIFICATION</scope>
    <source>
        <strain evidence="3">FUMOZ</strain>
    </source>
</reference>
<evidence type="ECO:0000313" key="3">
    <source>
        <dbReference type="EnsemblMetazoa" id="AFUN011098-PA"/>
    </source>
</evidence>
<evidence type="ECO:0000256" key="1">
    <source>
        <dbReference type="SAM" id="Phobius"/>
    </source>
</evidence>
<dbReference type="STRING" id="62324.A0A182RXT0"/>
<dbReference type="SMART" id="SM00240">
    <property type="entry name" value="FHA"/>
    <property type="match status" value="1"/>
</dbReference>
<dbReference type="Pfam" id="PF00498">
    <property type="entry name" value="FHA"/>
    <property type="match status" value="1"/>
</dbReference>
<dbReference type="InterPro" id="IPR000253">
    <property type="entry name" value="FHA_dom"/>
</dbReference>
<dbReference type="AlphaFoldDB" id="A0A182RXT0"/>
<dbReference type="Gene3D" id="2.60.200.20">
    <property type="match status" value="1"/>
</dbReference>
<feature type="transmembrane region" description="Helical" evidence="1">
    <location>
        <begin position="254"/>
        <end position="270"/>
    </location>
</feature>
<dbReference type="EnsemblMetazoa" id="AFUN011098-RA">
    <property type="protein sequence ID" value="AFUN011098-PA"/>
    <property type="gene ID" value="AFUN011098"/>
</dbReference>
<dbReference type="VEuPathDB" id="VectorBase:AFUN2_002548"/>
<protein>
    <recommendedName>
        <fullName evidence="2">FHA domain-containing protein</fullName>
    </recommendedName>
</protein>
<dbReference type="PANTHER" id="PTHR15715:SF37">
    <property type="entry name" value="LD47843P"/>
    <property type="match status" value="1"/>
</dbReference>
<keyword evidence="1" id="KW-0812">Transmembrane</keyword>
<feature type="domain" description="FHA" evidence="2">
    <location>
        <begin position="39"/>
        <end position="97"/>
    </location>
</feature>
<sequence length="271" mass="31034">MAENDNLEDSEKCIIELECTKDSQPFEPRTVTVVAGIEQIVGRYHNKKSNVHQEETSLLFDNRTLSQNHAALFYQDGKLYLKDLCSLNGTHLNGKFIGPNRDNKIEPTARELKTGDILRFGRRRVIQKLGEIVKPIEAKLTIKHSASFEQPNEQTEDSMICHSHYTPFEGRDLDTTMIAVEQPKKEFISSTIAKVIKRNSKSETVDITERATETEGVNSRTTSTQILPEELEKQTKCESCESISEEFYKYRKRALLIIALCLLVIIFYQLF</sequence>